<protein>
    <submittedName>
        <fullName evidence="1">Mask protein</fullName>
    </submittedName>
</protein>
<gene>
    <name evidence="1" type="primary">mask</name>
    <name evidence="1" type="ORF">SPIL2461_LOCUS2622</name>
</gene>
<dbReference type="SMART" id="SM00248">
    <property type="entry name" value="ANK"/>
    <property type="match status" value="2"/>
</dbReference>
<dbReference type="Gene3D" id="1.25.40.20">
    <property type="entry name" value="Ankyrin repeat-containing domain"/>
    <property type="match status" value="1"/>
</dbReference>
<keyword evidence="2" id="KW-1185">Reference proteome</keyword>
<reference evidence="1" key="1">
    <citation type="submission" date="2021-02" db="EMBL/GenBank/DDBJ databases">
        <authorList>
            <person name="Dougan E. K."/>
            <person name="Rhodes N."/>
            <person name="Thang M."/>
            <person name="Chan C."/>
        </authorList>
    </citation>
    <scope>NUCLEOTIDE SEQUENCE</scope>
</reference>
<evidence type="ECO:0000313" key="2">
    <source>
        <dbReference type="Proteomes" id="UP000649617"/>
    </source>
</evidence>
<dbReference type="EMBL" id="CAJNIZ010002912">
    <property type="protein sequence ID" value="CAE7216291.1"/>
    <property type="molecule type" value="Genomic_DNA"/>
</dbReference>
<dbReference type="Pfam" id="PF12796">
    <property type="entry name" value="Ank_2"/>
    <property type="match status" value="1"/>
</dbReference>
<evidence type="ECO:0000313" key="1">
    <source>
        <dbReference type="EMBL" id="CAE7216291.1"/>
    </source>
</evidence>
<organism evidence="1 2">
    <name type="scientific">Symbiodinium pilosum</name>
    <name type="common">Dinoflagellate</name>
    <dbReference type="NCBI Taxonomy" id="2952"/>
    <lineage>
        <taxon>Eukaryota</taxon>
        <taxon>Sar</taxon>
        <taxon>Alveolata</taxon>
        <taxon>Dinophyceae</taxon>
        <taxon>Suessiales</taxon>
        <taxon>Symbiodiniaceae</taxon>
        <taxon>Symbiodinium</taxon>
    </lineage>
</organism>
<sequence length="635" mass="70488">MLILDVFQMQGTLLDYSFSKGHLAYWAGPTALQNTLLLHDDADSVTFFFEGSDTTEAIHLKLEHPQLDPEDFEPIPLFIRSREGKGDPGAGEGAKAVAGEHQLNLPAGPLYSRITVEVANNVCFAMRCMALATTKYIFHVVRVGEALSLNLLGQVDVPAGTVAFQEHRRWLYQQRNADWYVPTLKEGGNITLEVVLRPVCFAPLHPSVGACRSHLVQYSDTCHCGEESVRGAWFGSECSKEQKVVLRNASLCVFVRECEFEEGSESWDELRATGSKASLAGKDVVNWLQDVNVSGKFARLILSDLPYDSSSEAKPAIAAGSKDGHSNVQVLTMKKTSEFQIRNVFVVSMPADILLTRELQLAVSTTQEETDAEEQALPLRVVPHAPPLKLINDTGLLLPHFAMDAKRSEYAACLLSDLKHMHAEAFDKRFRVQEQTVELARDCFDLPVMQKRFRALRSDPCQDCGEYQAWADNYDVAVTLSTQACLDEALNLGEATIFKRIAHTLPCGRVKTHQARCGLLQRAVRLDRWQLITELPTCWDRECTNCTETPLAVAASENKLDALTSLLDSRQVDVDVMDARNVNALWHAIQHCHIGAVKLLIQKGSNVNHLVSDGCSAYLGRLNMDCHSGCRLIKL</sequence>
<dbReference type="InterPro" id="IPR002110">
    <property type="entry name" value="Ankyrin_rpt"/>
</dbReference>
<accession>A0A812JUZ6</accession>
<dbReference type="SUPFAM" id="SSF48403">
    <property type="entry name" value="Ankyrin repeat"/>
    <property type="match status" value="1"/>
</dbReference>
<dbReference type="AlphaFoldDB" id="A0A812JUZ6"/>
<proteinExistence type="predicted"/>
<dbReference type="Proteomes" id="UP000649617">
    <property type="component" value="Unassembled WGS sequence"/>
</dbReference>
<dbReference type="InterPro" id="IPR036770">
    <property type="entry name" value="Ankyrin_rpt-contain_sf"/>
</dbReference>
<comment type="caution">
    <text evidence="1">The sequence shown here is derived from an EMBL/GenBank/DDBJ whole genome shotgun (WGS) entry which is preliminary data.</text>
</comment>
<name>A0A812JUZ6_SYMPI</name>